<dbReference type="PROSITE" id="PS00070">
    <property type="entry name" value="ALDEHYDE_DEHYDR_CYS"/>
    <property type="match status" value="1"/>
</dbReference>
<dbReference type="GO" id="GO:0016620">
    <property type="term" value="F:oxidoreductase activity, acting on the aldehyde or oxo group of donors, NAD or NADP as acceptor"/>
    <property type="evidence" value="ECO:0007669"/>
    <property type="project" value="InterPro"/>
</dbReference>
<gene>
    <name evidence="5" type="ORF">IW256_005579</name>
</gene>
<reference evidence="5" key="1">
    <citation type="submission" date="2020-11" db="EMBL/GenBank/DDBJ databases">
        <title>Sequencing the genomes of 1000 actinobacteria strains.</title>
        <authorList>
            <person name="Klenk H.-P."/>
        </authorList>
    </citation>
    <scope>NUCLEOTIDE SEQUENCE</scope>
    <source>
        <strain evidence="5">DSM 43175</strain>
    </source>
</reference>
<dbReference type="InterPro" id="IPR015590">
    <property type="entry name" value="Aldehyde_DH_dom"/>
</dbReference>
<feature type="compositionally biased region" description="Basic and acidic residues" evidence="3">
    <location>
        <begin position="23"/>
        <end position="37"/>
    </location>
</feature>
<name>A0A931DPM2_9ACTN</name>
<dbReference type="Proteomes" id="UP000614047">
    <property type="component" value="Unassembled WGS sequence"/>
</dbReference>
<comment type="similarity">
    <text evidence="1">Belongs to the aldehyde dehydrogenase family.</text>
</comment>
<dbReference type="Gene3D" id="3.40.605.10">
    <property type="entry name" value="Aldehyde Dehydrogenase, Chain A, domain 1"/>
    <property type="match status" value="1"/>
</dbReference>
<proteinExistence type="inferred from homology"/>
<dbReference type="InterPro" id="IPR016163">
    <property type="entry name" value="Ald_DH_C"/>
</dbReference>
<evidence type="ECO:0000313" key="5">
    <source>
        <dbReference type="EMBL" id="MBG6091466.1"/>
    </source>
</evidence>
<evidence type="ECO:0000256" key="1">
    <source>
        <dbReference type="ARBA" id="ARBA00009986"/>
    </source>
</evidence>
<keyword evidence="6" id="KW-1185">Reference proteome</keyword>
<dbReference type="RefSeq" id="WP_197013769.1">
    <property type="nucleotide sequence ID" value="NZ_BAABES010000019.1"/>
</dbReference>
<evidence type="ECO:0000256" key="2">
    <source>
        <dbReference type="ARBA" id="ARBA00023002"/>
    </source>
</evidence>
<dbReference type="InterPro" id="IPR016162">
    <property type="entry name" value="Ald_DH_N"/>
</dbReference>
<evidence type="ECO:0000259" key="4">
    <source>
        <dbReference type="Pfam" id="PF00171"/>
    </source>
</evidence>
<dbReference type="FunFam" id="3.40.605.10:FF:000007">
    <property type="entry name" value="NAD/NADP-dependent betaine aldehyde dehydrogenase"/>
    <property type="match status" value="1"/>
</dbReference>
<dbReference type="EMBL" id="JADOUA010000001">
    <property type="protein sequence ID" value="MBG6091466.1"/>
    <property type="molecule type" value="Genomic_DNA"/>
</dbReference>
<dbReference type="SUPFAM" id="SSF53720">
    <property type="entry name" value="ALDH-like"/>
    <property type="match status" value="1"/>
</dbReference>
<dbReference type="InterPro" id="IPR016161">
    <property type="entry name" value="Ald_DH/histidinol_DH"/>
</dbReference>
<dbReference type="AlphaFoldDB" id="A0A931DPM2"/>
<accession>A0A931DPM2</accession>
<evidence type="ECO:0000313" key="6">
    <source>
        <dbReference type="Proteomes" id="UP000614047"/>
    </source>
</evidence>
<protein>
    <submittedName>
        <fullName evidence="5">Acyl-CoA reductase-like NAD-dependent aldehyde dehydrogenase</fullName>
    </submittedName>
</protein>
<organism evidence="5 6">
    <name type="scientific">Actinomadura viridis</name>
    <dbReference type="NCBI Taxonomy" id="58110"/>
    <lineage>
        <taxon>Bacteria</taxon>
        <taxon>Bacillati</taxon>
        <taxon>Actinomycetota</taxon>
        <taxon>Actinomycetes</taxon>
        <taxon>Streptosporangiales</taxon>
        <taxon>Thermomonosporaceae</taxon>
        <taxon>Actinomadura</taxon>
    </lineage>
</organism>
<keyword evidence="2" id="KW-0560">Oxidoreductase</keyword>
<sequence length="507" mass="52694">MTAPETAPETTRETTARVYGHHIAGERVDGPPLDRRDPARNEVVARYAAGTAEEVDAAVRAAAATFASAGWRRTPAMARAGLLDRLAGLLERDADRLAALDSQEVGKPLAFARGDIDLGVAHVRQAAALARTAKGESFTGLAHAYTALATREPVGVAALITPWNFPALILLQKLPYALAAGCTLVVKPSEFTSSSALEIAALCEEAGLPPGAVNVVTGTGPAAGLPMVTHPRVSYVSFTGSTRVGREVMRAAAGSLTRVGLELGGKTGNVVFADADLEAAADGIVFAAFANQGESCVASSRLLVEEAVAAEFTTAVVERAAALRVGMPDDPRTDIGALIHHEHRDRVHAAVLAGVEAGGEVLTGGSPPGGPELEAGAFYSPTVIGSVGRESPVFRSEIFGPVLSVTAFRSGEEAVDLANATDYGLAQSLWTSDLDRAFAVSRELEAGTVWVNTASDGSPALAFGGVKASGFGREAGEEGLREFTEYKTVQFRGEPRISPFTRTDPAR</sequence>
<feature type="domain" description="Aldehyde dehydrogenase" evidence="4">
    <location>
        <begin position="33"/>
        <end position="489"/>
    </location>
</feature>
<feature type="region of interest" description="Disordered" evidence="3">
    <location>
        <begin position="1"/>
        <end position="37"/>
    </location>
</feature>
<dbReference type="FunFam" id="3.40.309.10:FF:000012">
    <property type="entry name" value="Betaine aldehyde dehydrogenase"/>
    <property type="match status" value="1"/>
</dbReference>
<dbReference type="Gene3D" id="3.40.309.10">
    <property type="entry name" value="Aldehyde Dehydrogenase, Chain A, domain 2"/>
    <property type="match status" value="1"/>
</dbReference>
<comment type="caution">
    <text evidence="5">The sequence shown here is derived from an EMBL/GenBank/DDBJ whole genome shotgun (WGS) entry which is preliminary data.</text>
</comment>
<dbReference type="PANTHER" id="PTHR11699">
    <property type="entry name" value="ALDEHYDE DEHYDROGENASE-RELATED"/>
    <property type="match status" value="1"/>
</dbReference>
<dbReference type="InterPro" id="IPR016160">
    <property type="entry name" value="Ald_DH_CS_CYS"/>
</dbReference>
<evidence type="ECO:0000256" key="3">
    <source>
        <dbReference type="SAM" id="MobiDB-lite"/>
    </source>
</evidence>
<dbReference type="Pfam" id="PF00171">
    <property type="entry name" value="Aldedh"/>
    <property type="match status" value="1"/>
</dbReference>